<comment type="caution">
    <text evidence="1">The sequence shown here is derived from an EMBL/GenBank/DDBJ whole genome shotgun (WGS) entry which is preliminary data.</text>
</comment>
<evidence type="ECO:0000313" key="2">
    <source>
        <dbReference type="Proteomes" id="UP001458880"/>
    </source>
</evidence>
<proteinExistence type="predicted"/>
<keyword evidence="2" id="KW-1185">Reference proteome</keyword>
<evidence type="ECO:0000313" key="1">
    <source>
        <dbReference type="EMBL" id="KAK9708630.1"/>
    </source>
</evidence>
<dbReference type="AlphaFoldDB" id="A0AAW1JWS2"/>
<accession>A0AAW1JWS2</accession>
<sequence length="85" mass="9877">MRKIQKYCMLHKFTKKKRIQKDDTSSLLASAVSALNSQNNDPVYSLEAFGPMVTSEMRRLKDVQETNFLKLKILNLICEQINKEL</sequence>
<dbReference type="Proteomes" id="UP001458880">
    <property type="component" value="Unassembled WGS sequence"/>
</dbReference>
<reference evidence="1 2" key="1">
    <citation type="journal article" date="2024" name="BMC Genomics">
        <title>De novo assembly and annotation of Popillia japonica's genome with initial clues to its potential as an invasive pest.</title>
        <authorList>
            <person name="Cucini C."/>
            <person name="Boschi S."/>
            <person name="Funari R."/>
            <person name="Cardaioli E."/>
            <person name="Iannotti N."/>
            <person name="Marturano G."/>
            <person name="Paoli F."/>
            <person name="Bruttini M."/>
            <person name="Carapelli A."/>
            <person name="Frati F."/>
            <person name="Nardi F."/>
        </authorList>
    </citation>
    <scope>NUCLEOTIDE SEQUENCE [LARGE SCALE GENOMIC DNA]</scope>
    <source>
        <strain evidence="1">DMR45628</strain>
    </source>
</reference>
<gene>
    <name evidence="1" type="ORF">QE152_g27099</name>
</gene>
<organism evidence="1 2">
    <name type="scientific">Popillia japonica</name>
    <name type="common">Japanese beetle</name>
    <dbReference type="NCBI Taxonomy" id="7064"/>
    <lineage>
        <taxon>Eukaryota</taxon>
        <taxon>Metazoa</taxon>
        <taxon>Ecdysozoa</taxon>
        <taxon>Arthropoda</taxon>
        <taxon>Hexapoda</taxon>
        <taxon>Insecta</taxon>
        <taxon>Pterygota</taxon>
        <taxon>Neoptera</taxon>
        <taxon>Endopterygota</taxon>
        <taxon>Coleoptera</taxon>
        <taxon>Polyphaga</taxon>
        <taxon>Scarabaeiformia</taxon>
        <taxon>Scarabaeidae</taxon>
        <taxon>Rutelinae</taxon>
        <taxon>Popillia</taxon>
    </lineage>
</organism>
<dbReference type="EMBL" id="JASPKY010000324">
    <property type="protein sequence ID" value="KAK9708630.1"/>
    <property type="molecule type" value="Genomic_DNA"/>
</dbReference>
<name>A0AAW1JWS2_POPJA</name>
<protein>
    <submittedName>
        <fullName evidence="1">Uncharacterized protein</fullName>
    </submittedName>
</protein>